<dbReference type="EMBL" id="KE344164">
    <property type="protein sequence ID" value="EXB54269.1"/>
    <property type="molecule type" value="Genomic_DNA"/>
</dbReference>
<feature type="region of interest" description="Disordered" evidence="1">
    <location>
        <begin position="20"/>
        <end position="111"/>
    </location>
</feature>
<evidence type="ECO:0000313" key="3">
    <source>
        <dbReference type="Proteomes" id="UP000030645"/>
    </source>
</evidence>
<organism evidence="2 3">
    <name type="scientific">Morus notabilis</name>
    <dbReference type="NCBI Taxonomy" id="981085"/>
    <lineage>
        <taxon>Eukaryota</taxon>
        <taxon>Viridiplantae</taxon>
        <taxon>Streptophyta</taxon>
        <taxon>Embryophyta</taxon>
        <taxon>Tracheophyta</taxon>
        <taxon>Spermatophyta</taxon>
        <taxon>Magnoliopsida</taxon>
        <taxon>eudicotyledons</taxon>
        <taxon>Gunneridae</taxon>
        <taxon>Pentapetalae</taxon>
        <taxon>rosids</taxon>
        <taxon>fabids</taxon>
        <taxon>Rosales</taxon>
        <taxon>Moraceae</taxon>
        <taxon>Moreae</taxon>
        <taxon>Morus</taxon>
    </lineage>
</organism>
<dbReference type="AlphaFoldDB" id="W9R1U5"/>
<gene>
    <name evidence="2" type="ORF">L484_013999</name>
</gene>
<keyword evidence="3" id="KW-1185">Reference proteome</keyword>
<name>W9R1U5_9ROSA</name>
<feature type="compositionally biased region" description="Basic and acidic residues" evidence="1">
    <location>
        <begin position="25"/>
        <end position="89"/>
    </location>
</feature>
<dbReference type="Proteomes" id="UP000030645">
    <property type="component" value="Unassembled WGS sequence"/>
</dbReference>
<accession>W9R1U5</accession>
<reference evidence="3" key="1">
    <citation type="submission" date="2013-01" db="EMBL/GenBank/DDBJ databases">
        <title>Draft Genome Sequence of a Mulberry Tree, Morus notabilis C.K. Schneid.</title>
        <authorList>
            <person name="He N."/>
            <person name="Zhao S."/>
        </authorList>
    </citation>
    <scope>NUCLEOTIDE SEQUENCE</scope>
</reference>
<proteinExistence type="predicted"/>
<evidence type="ECO:0000256" key="1">
    <source>
        <dbReference type="SAM" id="MobiDB-lite"/>
    </source>
</evidence>
<protein>
    <submittedName>
        <fullName evidence="2">Uncharacterized protein</fullName>
    </submittedName>
</protein>
<sequence length="111" mass="12287">METDLAGINRDLTLLEIEAPVKLQPDLRKSKSEDEIETKTNEPNRVEEGRKGREKARLDRRKNGSGRDGDGSSGARDGDRSLDGRDGDGSPRVCLFSLEPRGQYGEIEKMG</sequence>
<evidence type="ECO:0000313" key="2">
    <source>
        <dbReference type="EMBL" id="EXB54269.1"/>
    </source>
</evidence>